<feature type="compositionally biased region" description="Polar residues" evidence="1">
    <location>
        <begin position="1"/>
        <end position="10"/>
    </location>
</feature>
<reference evidence="2 3" key="1">
    <citation type="journal article" date="2016" name="Nat. Commun.">
        <title>Ectomycorrhizal ecology is imprinted in the genome of the dominant symbiotic fungus Cenococcum geophilum.</title>
        <authorList>
            <consortium name="DOE Joint Genome Institute"/>
            <person name="Peter M."/>
            <person name="Kohler A."/>
            <person name="Ohm R.A."/>
            <person name="Kuo A."/>
            <person name="Krutzmann J."/>
            <person name="Morin E."/>
            <person name="Arend M."/>
            <person name="Barry K.W."/>
            <person name="Binder M."/>
            <person name="Choi C."/>
            <person name="Clum A."/>
            <person name="Copeland A."/>
            <person name="Grisel N."/>
            <person name="Haridas S."/>
            <person name="Kipfer T."/>
            <person name="LaButti K."/>
            <person name="Lindquist E."/>
            <person name="Lipzen A."/>
            <person name="Maire R."/>
            <person name="Meier B."/>
            <person name="Mihaltcheva S."/>
            <person name="Molinier V."/>
            <person name="Murat C."/>
            <person name="Poggeler S."/>
            <person name="Quandt C.A."/>
            <person name="Sperisen C."/>
            <person name="Tritt A."/>
            <person name="Tisserant E."/>
            <person name="Crous P.W."/>
            <person name="Henrissat B."/>
            <person name="Nehls U."/>
            <person name="Egli S."/>
            <person name="Spatafora J.W."/>
            <person name="Grigoriev I.V."/>
            <person name="Martin F.M."/>
        </authorList>
    </citation>
    <scope>NUCLEOTIDE SEQUENCE [LARGE SCALE GENOMIC DNA]</scope>
    <source>
        <strain evidence="2 3">CBS 207.34</strain>
    </source>
</reference>
<protein>
    <submittedName>
        <fullName evidence="2">Uncharacterized protein</fullName>
    </submittedName>
</protein>
<accession>A0A8E2ER94</accession>
<keyword evidence="3" id="KW-1185">Reference proteome</keyword>
<feature type="region of interest" description="Disordered" evidence="1">
    <location>
        <begin position="136"/>
        <end position="170"/>
    </location>
</feature>
<dbReference type="Proteomes" id="UP000250140">
    <property type="component" value="Unassembled WGS sequence"/>
</dbReference>
<feature type="compositionally biased region" description="Polar residues" evidence="1">
    <location>
        <begin position="90"/>
        <end position="108"/>
    </location>
</feature>
<feature type="region of interest" description="Disordered" evidence="1">
    <location>
        <begin position="89"/>
        <end position="118"/>
    </location>
</feature>
<name>A0A8E2ER94_9PEZI</name>
<feature type="compositionally biased region" description="Pro residues" evidence="1">
    <location>
        <begin position="138"/>
        <end position="151"/>
    </location>
</feature>
<feature type="region of interest" description="Disordered" evidence="1">
    <location>
        <begin position="1"/>
        <end position="66"/>
    </location>
</feature>
<feature type="compositionally biased region" description="Polar residues" evidence="1">
    <location>
        <begin position="26"/>
        <end position="54"/>
    </location>
</feature>
<dbReference type="EMBL" id="KV750856">
    <property type="protein sequence ID" value="OCL02893.1"/>
    <property type="molecule type" value="Genomic_DNA"/>
</dbReference>
<evidence type="ECO:0000313" key="2">
    <source>
        <dbReference type="EMBL" id="OCL02893.1"/>
    </source>
</evidence>
<evidence type="ECO:0000256" key="1">
    <source>
        <dbReference type="SAM" id="MobiDB-lite"/>
    </source>
</evidence>
<gene>
    <name evidence="2" type="ORF">AOQ84DRAFT_165288</name>
</gene>
<evidence type="ECO:0000313" key="3">
    <source>
        <dbReference type="Proteomes" id="UP000250140"/>
    </source>
</evidence>
<organism evidence="2 3">
    <name type="scientific">Glonium stellatum</name>
    <dbReference type="NCBI Taxonomy" id="574774"/>
    <lineage>
        <taxon>Eukaryota</taxon>
        <taxon>Fungi</taxon>
        <taxon>Dikarya</taxon>
        <taxon>Ascomycota</taxon>
        <taxon>Pezizomycotina</taxon>
        <taxon>Dothideomycetes</taxon>
        <taxon>Pleosporomycetidae</taxon>
        <taxon>Gloniales</taxon>
        <taxon>Gloniaceae</taxon>
        <taxon>Glonium</taxon>
    </lineage>
</organism>
<dbReference type="AlphaFoldDB" id="A0A8E2ER94"/>
<proteinExistence type="predicted"/>
<sequence>MARFNVTPSARHSIDDEETRDPLARSPTQLDRQQEHSVPQKTTYVPHTTEQPHYTPTLYPNEGISDNARVPSSKFSLMPTLPLKYAPDCTLNQPNTTNSQGATNTQQTDPRERSNCTAIGGVGPIIHPRLALRNAPPVILPPPAPSTPSQPPSTTAPEPVSAPSSTERSRRLENYLWRRGERRFPPPPESATVVPVIWRRRGGISAVPGGSMICSVGRCFDMEPLPDQSPSLSDEGDEDYEDEWIRPYSIAGKPL</sequence>